<name>A8NXL4_COPC7</name>
<feature type="compositionally biased region" description="Polar residues" evidence="1">
    <location>
        <begin position="428"/>
        <end position="441"/>
    </location>
</feature>
<organism evidence="4 5">
    <name type="scientific">Coprinopsis cinerea (strain Okayama-7 / 130 / ATCC MYA-4618 / FGSC 9003)</name>
    <name type="common">Inky cap fungus</name>
    <name type="synonym">Hormographiella aspergillata</name>
    <dbReference type="NCBI Taxonomy" id="240176"/>
    <lineage>
        <taxon>Eukaryota</taxon>
        <taxon>Fungi</taxon>
        <taxon>Dikarya</taxon>
        <taxon>Basidiomycota</taxon>
        <taxon>Agaricomycotina</taxon>
        <taxon>Agaricomycetes</taxon>
        <taxon>Agaricomycetidae</taxon>
        <taxon>Agaricales</taxon>
        <taxon>Agaricineae</taxon>
        <taxon>Psathyrellaceae</taxon>
        <taxon>Coprinopsis</taxon>
    </lineage>
</organism>
<feature type="compositionally biased region" description="Polar residues" evidence="1">
    <location>
        <begin position="493"/>
        <end position="508"/>
    </location>
</feature>
<evidence type="ECO:0000313" key="4">
    <source>
        <dbReference type="EMBL" id="EAU84819.2"/>
    </source>
</evidence>
<gene>
    <name evidence="4" type="ORF">CC1G_00338</name>
</gene>
<evidence type="ECO:0000256" key="3">
    <source>
        <dbReference type="SAM" id="SignalP"/>
    </source>
</evidence>
<evidence type="ECO:0000256" key="1">
    <source>
        <dbReference type="SAM" id="MobiDB-lite"/>
    </source>
</evidence>
<feature type="chain" id="PRO_5002727470" evidence="3">
    <location>
        <begin position="23"/>
        <end position="558"/>
    </location>
</feature>
<dbReference type="HOGENOM" id="CLU_488334_0_0_1"/>
<keyword evidence="2" id="KW-0472">Membrane</keyword>
<sequence length="558" mass="60500">MANSFLLPIVVAAISFRGLVDAYPISPVPPSPPDAWVYLAVITSIFVSLAFLMVARSTFSRWRRHSTSTQLRKNSYLTQRAHPIRSPTLIFPKRCILSSTKIRMKSSGILVGFLGSPNWEITGVMKSVESDWRWALPVDKKYPSPAKSPQRSAAIHWAIKTMHYNQSTAPASLNLLDSAVDSLSQAPPLPPVHHTGFHLTSSTTKATSNFQTCVGRCAIRGPFTGHLTSSHNVATTSSQTFSLPGVLERDFSVPQRLQCLSSTPPGPTISKQFDSLQAHPPSPHASASTSTVNRAGRSVRLVQRSSEVESSDSAHATTPGLRIRGVTTSLPLDISSLGLLQVSPQLCPPLQRSSSPLRMTFSPAIGPSPLRSMMLPISSSDEVSAYLLSGEHDSPTNSQRSTPSHSSRKHLAKNPYDHLGLGHPSRSPIESNVTPTISQRSIRSDPPASPHGQASTTTQGSAALEDMIHQLVQATSDWDDSVFVNEDFRSLIETSKSPSSPGTAQSPPSRREATPQLEASSEEAMMPCSSSTGHFYSPYFYSYSEMSRLPLFSIPEEP</sequence>
<feature type="compositionally biased region" description="Polar residues" evidence="1">
    <location>
        <begin position="395"/>
        <end position="405"/>
    </location>
</feature>
<dbReference type="RefSeq" id="XP_001837202.2">
    <property type="nucleotide sequence ID" value="XM_001837150.2"/>
</dbReference>
<dbReference type="EMBL" id="AACS02000005">
    <property type="protein sequence ID" value="EAU84819.2"/>
    <property type="molecule type" value="Genomic_DNA"/>
</dbReference>
<dbReference type="GeneID" id="6013758"/>
<keyword evidence="2" id="KW-1133">Transmembrane helix</keyword>
<keyword evidence="2" id="KW-0812">Transmembrane</keyword>
<evidence type="ECO:0000256" key="2">
    <source>
        <dbReference type="SAM" id="Phobius"/>
    </source>
</evidence>
<evidence type="ECO:0000313" key="5">
    <source>
        <dbReference type="Proteomes" id="UP000001861"/>
    </source>
</evidence>
<dbReference type="OrthoDB" id="2982374at2759"/>
<feature type="signal peptide" evidence="3">
    <location>
        <begin position="1"/>
        <end position="22"/>
    </location>
</feature>
<proteinExistence type="predicted"/>
<feature type="region of interest" description="Disordered" evidence="1">
    <location>
        <begin position="389"/>
        <end position="459"/>
    </location>
</feature>
<feature type="region of interest" description="Disordered" evidence="1">
    <location>
        <begin position="493"/>
        <end position="528"/>
    </location>
</feature>
<reference evidence="4 5" key="1">
    <citation type="journal article" date="2010" name="Proc. Natl. Acad. Sci. U.S.A.">
        <title>Insights into evolution of multicellular fungi from the assembled chromosomes of the mushroom Coprinopsis cinerea (Coprinus cinereus).</title>
        <authorList>
            <person name="Stajich J.E."/>
            <person name="Wilke S.K."/>
            <person name="Ahren D."/>
            <person name="Au C.H."/>
            <person name="Birren B.W."/>
            <person name="Borodovsky M."/>
            <person name="Burns C."/>
            <person name="Canback B."/>
            <person name="Casselton L.A."/>
            <person name="Cheng C.K."/>
            <person name="Deng J."/>
            <person name="Dietrich F.S."/>
            <person name="Fargo D.C."/>
            <person name="Farman M.L."/>
            <person name="Gathman A.C."/>
            <person name="Goldberg J."/>
            <person name="Guigo R."/>
            <person name="Hoegger P.J."/>
            <person name="Hooker J.B."/>
            <person name="Huggins A."/>
            <person name="James T.Y."/>
            <person name="Kamada T."/>
            <person name="Kilaru S."/>
            <person name="Kodira C."/>
            <person name="Kues U."/>
            <person name="Kupfer D."/>
            <person name="Kwan H.S."/>
            <person name="Lomsadze A."/>
            <person name="Li W."/>
            <person name="Lilly W.W."/>
            <person name="Ma L.J."/>
            <person name="Mackey A.J."/>
            <person name="Manning G."/>
            <person name="Martin F."/>
            <person name="Muraguchi H."/>
            <person name="Natvig D.O."/>
            <person name="Palmerini H."/>
            <person name="Ramesh M.A."/>
            <person name="Rehmeyer C.J."/>
            <person name="Roe B.A."/>
            <person name="Shenoy N."/>
            <person name="Stanke M."/>
            <person name="Ter-Hovhannisyan V."/>
            <person name="Tunlid A."/>
            <person name="Velagapudi R."/>
            <person name="Vision T.J."/>
            <person name="Zeng Q."/>
            <person name="Zolan M.E."/>
            <person name="Pukkila P.J."/>
        </authorList>
    </citation>
    <scope>NUCLEOTIDE SEQUENCE [LARGE SCALE GENOMIC DNA]</scope>
    <source>
        <strain evidence="5">Okayama-7 / 130 / ATCC MYA-4618 / FGSC 9003</strain>
    </source>
</reference>
<feature type="compositionally biased region" description="Polar residues" evidence="1">
    <location>
        <begin position="260"/>
        <end position="275"/>
    </location>
</feature>
<dbReference type="KEGG" id="cci:CC1G_00338"/>
<comment type="caution">
    <text evidence="4">The sequence shown here is derived from an EMBL/GenBank/DDBJ whole genome shotgun (WGS) entry which is preliminary data.</text>
</comment>
<dbReference type="AlphaFoldDB" id="A8NXL4"/>
<dbReference type="Proteomes" id="UP000001861">
    <property type="component" value="Unassembled WGS sequence"/>
</dbReference>
<accession>A8NXL4</accession>
<feature type="transmembrane region" description="Helical" evidence="2">
    <location>
        <begin position="38"/>
        <end position="55"/>
    </location>
</feature>
<feature type="region of interest" description="Disordered" evidence="1">
    <location>
        <begin position="260"/>
        <end position="295"/>
    </location>
</feature>
<protein>
    <submittedName>
        <fullName evidence="4">Uncharacterized protein</fullName>
    </submittedName>
</protein>
<dbReference type="InParanoid" id="A8NXL4"/>
<dbReference type="VEuPathDB" id="FungiDB:CC1G_00338"/>
<keyword evidence="5" id="KW-1185">Reference proteome</keyword>
<keyword evidence="3" id="KW-0732">Signal</keyword>